<evidence type="ECO:0008006" key="6">
    <source>
        <dbReference type="Google" id="ProtNLM"/>
    </source>
</evidence>
<dbReference type="Pfam" id="PF01632">
    <property type="entry name" value="Ribosomal_L35p"/>
    <property type="match status" value="1"/>
</dbReference>
<dbReference type="PROSITE" id="PS00936">
    <property type="entry name" value="RIBOSOMAL_L35"/>
    <property type="match status" value="1"/>
</dbReference>
<dbReference type="PRINTS" id="PR00064">
    <property type="entry name" value="RIBOSOMALL35"/>
</dbReference>
<dbReference type="AlphaFoldDB" id="A0A382ULB5"/>
<protein>
    <recommendedName>
        <fullName evidence="6">50S ribosomal protein L35</fullName>
    </recommendedName>
</protein>
<dbReference type="InterPro" id="IPR018265">
    <property type="entry name" value="Ribosomal_bL35_CS"/>
</dbReference>
<proteinExistence type="inferred from homology"/>
<dbReference type="FunFam" id="4.10.410.60:FF:000001">
    <property type="entry name" value="50S ribosomal protein L35"/>
    <property type="match status" value="1"/>
</dbReference>
<comment type="similarity">
    <text evidence="1">Belongs to the bacterial ribosomal protein bL35 family.</text>
</comment>
<dbReference type="Gene3D" id="4.10.410.60">
    <property type="match status" value="1"/>
</dbReference>
<evidence type="ECO:0000313" key="5">
    <source>
        <dbReference type="EMBL" id="SVD34635.1"/>
    </source>
</evidence>
<gene>
    <name evidence="5" type="ORF">METZ01_LOCUS387489</name>
</gene>
<dbReference type="PANTHER" id="PTHR33343:SF1">
    <property type="entry name" value="LARGE RIBOSOMAL SUBUNIT PROTEIN BL35M"/>
    <property type="match status" value="1"/>
</dbReference>
<sequence length="65" mass="7623">MKMPKLKTSSGAAKRFKKTAKGYKHRQSFRNHILTKKTTKRKRQLRKLKDIAPADIPLIRRLLGH</sequence>
<dbReference type="EMBL" id="UINC01144861">
    <property type="protein sequence ID" value="SVD34635.1"/>
    <property type="molecule type" value="Genomic_DNA"/>
</dbReference>
<keyword evidence="2" id="KW-0689">Ribosomal protein</keyword>
<evidence type="ECO:0000256" key="2">
    <source>
        <dbReference type="ARBA" id="ARBA00022980"/>
    </source>
</evidence>
<organism evidence="5">
    <name type="scientific">marine metagenome</name>
    <dbReference type="NCBI Taxonomy" id="408172"/>
    <lineage>
        <taxon>unclassified sequences</taxon>
        <taxon>metagenomes</taxon>
        <taxon>ecological metagenomes</taxon>
    </lineage>
</organism>
<keyword evidence="3" id="KW-0687">Ribonucleoprotein</keyword>
<dbReference type="PANTHER" id="PTHR33343">
    <property type="entry name" value="54S RIBOSOMAL PROTEIN BL35M"/>
    <property type="match status" value="1"/>
</dbReference>
<name>A0A382ULB5_9ZZZZ</name>
<dbReference type="GO" id="GO:0003735">
    <property type="term" value="F:structural constituent of ribosome"/>
    <property type="evidence" value="ECO:0007669"/>
    <property type="project" value="InterPro"/>
</dbReference>
<dbReference type="NCBIfam" id="TIGR00001">
    <property type="entry name" value="rpmI_bact"/>
    <property type="match status" value="1"/>
</dbReference>
<feature type="region of interest" description="Disordered" evidence="4">
    <location>
        <begin position="1"/>
        <end position="25"/>
    </location>
</feature>
<dbReference type="SUPFAM" id="SSF143034">
    <property type="entry name" value="L35p-like"/>
    <property type="match status" value="1"/>
</dbReference>
<accession>A0A382ULB5</accession>
<dbReference type="InterPro" id="IPR037229">
    <property type="entry name" value="Ribosomal_bL35_sf"/>
</dbReference>
<dbReference type="InterPro" id="IPR021137">
    <property type="entry name" value="Ribosomal_bL35-like"/>
</dbReference>
<evidence type="ECO:0000256" key="1">
    <source>
        <dbReference type="ARBA" id="ARBA00006598"/>
    </source>
</evidence>
<reference evidence="5" key="1">
    <citation type="submission" date="2018-05" db="EMBL/GenBank/DDBJ databases">
        <authorList>
            <person name="Lanie J.A."/>
            <person name="Ng W.-L."/>
            <person name="Kazmierczak K.M."/>
            <person name="Andrzejewski T.M."/>
            <person name="Davidsen T.M."/>
            <person name="Wayne K.J."/>
            <person name="Tettelin H."/>
            <person name="Glass J.I."/>
            <person name="Rusch D."/>
            <person name="Podicherti R."/>
            <person name="Tsui H.-C.T."/>
            <person name="Winkler M.E."/>
        </authorList>
    </citation>
    <scope>NUCLEOTIDE SEQUENCE</scope>
</reference>
<dbReference type="InterPro" id="IPR001706">
    <property type="entry name" value="Ribosomal_bL35"/>
</dbReference>
<dbReference type="HAMAP" id="MF_00514">
    <property type="entry name" value="Ribosomal_bL35"/>
    <property type="match status" value="1"/>
</dbReference>
<feature type="compositionally biased region" description="Basic residues" evidence="4">
    <location>
        <begin position="14"/>
        <end position="25"/>
    </location>
</feature>
<evidence type="ECO:0000256" key="3">
    <source>
        <dbReference type="ARBA" id="ARBA00023274"/>
    </source>
</evidence>
<evidence type="ECO:0000256" key="4">
    <source>
        <dbReference type="SAM" id="MobiDB-lite"/>
    </source>
</evidence>
<dbReference type="GO" id="GO:0006412">
    <property type="term" value="P:translation"/>
    <property type="evidence" value="ECO:0007669"/>
    <property type="project" value="InterPro"/>
</dbReference>
<dbReference type="GO" id="GO:0022625">
    <property type="term" value="C:cytosolic large ribosomal subunit"/>
    <property type="evidence" value="ECO:0007669"/>
    <property type="project" value="TreeGrafter"/>
</dbReference>